<comment type="caution">
    <text evidence="2">The sequence shown here is derived from an EMBL/GenBank/DDBJ whole genome shotgun (WGS) entry which is preliminary data.</text>
</comment>
<organism evidence="2 3">
    <name type="scientific">Labrys miyagiensis</name>
    <dbReference type="NCBI Taxonomy" id="346912"/>
    <lineage>
        <taxon>Bacteria</taxon>
        <taxon>Pseudomonadati</taxon>
        <taxon>Pseudomonadota</taxon>
        <taxon>Alphaproteobacteria</taxon>
        <taxon>Hyphomicrobiales</taxon>
        <taxon>Xanthobacteraceae</taxon>
        <taxon>Labrys</taxon>
    </lineage>
</organism>
<evidence type="ECO:0000313" key="2">
    <source>
        <dbReference type="EMBL" id="GLS22611.1"/>
    </source>
</evidence>
<protein>
    <recommendedName>
        <fullName evidence="4">Lipoprotein</fullName>
    </recommendedName>
</protein>
<keyword evidence="1" id="KW-0732">Signal</keyword>
<dbReference type="RefSeq" id="WP_284315573.1">
    <property type="nucleotide sequence ID" value="NZ_BSPC01000064.1"/>
</dbReference>
<feature type="chain" id="PRO_5046147320" description="Lipoprotein" evidence="1">
    <location>
        <begin position="22"/>
        <end position="97"/>
    </location>
</feature>
<proteinExistence type="predicted"/>
<feature type="signal peptide" evidence="1">
    <location>
        <begin position="1"/>
        <end position="21"/>
    </location>
</feature>
<name>A0ABQ6CWK6_9HYPH</name>
<evidence type="ECO:0000256" key="1">
    <source>
        <dbReference type="SAM" id="SignalP"/>
    </source>
</evidence>
<reference evidence="3" key="1">
    <citation type="journal article" date="2019" name="Int. J. Syst. Evol. Microbiol.">
        <title>The Global Catalogue of Microorganisms (GCM) 10K type strain sequencing project: providing services to taxonomists for standard genome sequencing and annotation.</title>
        <authorList>
            <consortium name="The Broad Institute Genomics Platform"/>
            <consortium name="The Broad Institute Genome Sequencing Center for Infectious Disease"/>
            <person name="Wu L."/>
            <person name="Ma J."/>
        </authorList>
    </citation>
    <scope>NUCLEOTIDE SEQUENCE [LARGE SCALE GENOMIC DNA]</scope>
    <source>
        <strain evidence="3">NBRC 101365</strain>
    </source>
</reference>
<dbReference type="Proteomes" id="UP001156882">
    <property type="component" value="Unassembled WGS sequence"/>
</dbReference>
<dbReference type="PROSITE" id="PS51257">
    <property type="entry name" value="PROKAR_LIPOPROTEIN"/>
    <property type="match status" value="1"/>
</dbReference>
<evidence type="ECO:0008006" key="4">
    <source>
        <dbReference type="Google" id="ProtNLM"/>
    </source>
</evidence>
<keyword evidence="3" id="KW-1185">Reference proteome</keyword>
<sequence length="97" mass="10473">MLRLCSLFAPLALLGACTTTAPSPTPVARPLDRAVVACRTPEHIGALHAAGGNFQREFDNHMADGRCRRFVAGQKVASRGRDSFVDPGNGVTYYVYH</sequence>
<dbReference type="EMBL" id="BSPC01000064">
    <property type="protein sequence ID" value="GLS22611.1"/>
    <property type="molecule type" value="Genomic_DNA"/>
</dbReference>
<evidence type="ECO:0000313" key="3">
    <source>
        <dbReference type="Proteomes" id="UP001156882"/>
    </source>
</evidence>
<gene>
    <name evidence="2" type="ORF">GCM10007874_56310</name>
</gene>
<accession>A0ABQ6CWK6</accession>